<protein>
    <submittedName>
        <fullName evidence="2">Uncharacterized protein</fullName>
    </submittedName>
</protein>
<gene>
    <name evidence="2" type="ORF">CLEI1391_LOCUS18724</name>
</gene>
<sequence length="296" mass="30818">MSKELGEGYLGPLADACKSLGRLEMCSTSVDGRGLCALMRGLPSLAHLGVHSVCAPMPDNGGAPLDAPPTFASLSLGLLAPTCELDVRVAARLPLAQLTETLELHSLTLVIGQSLDGQEAAAELAAAAHNLATACTTLRLRDCSLKLVCHGRMRGHGRGLLGAPLLQGLAPFAPHVRNLAIQGPGAGPDGLCLGGEELWTLAELWEPYGGLRELSVTGCDLERSFWSVICEALVSLRVLELGAACSGAVGATDLAHFCMHMPSTLELRAAGLAQQQQAMTNMALVTLQALEALAFQ</sequence>
<dbReference type="Gene3D" id="3.80.10.10">
    <property type="entry name" value="Ribonuclease Inhibitor"/>
    <property type="match status" value="1"/>
</dbReference>
<organism evidence="2">
    <name type="scientific">Chlamydomonas leiostraca</name>
    <dbReference type="NCBI Taxonomy" id="1034604"/>
    <lineage>
        <taxon>Eukaryota</taxon>
        <taxon>Viridiplantae</taxon>
        <taxon>Chlorophyta</taxon>
        <taxon>core chlorophytes</taxon>
        <taxon>Chlorophyceae</taxon>
        <taxon>CS clade</taxon>
        <taxon>Chlamydomonadales</taxon>
        <taxon>Chlamydomonadaceae</taxon>
        <taxon>Chlamydomonas</taxon>
    </lineage>
</organism>
<evidence type="ECO:0000256" key="1">
    <source>
        <dbReference type="ARBA" id="ARBA00004430"/>
    </source>
</evidence>
<dbReference type="SUPFAM" id="SSF52047">
    <property type="entry name" value="RNI-like"/>
    <property type="match status" value="1"/>
</dbReference>
<reference evidence="2" key="1">
    <citation type="submission" date="2021-01" db="EMBL/GenBank/DDBJ databases">
        <authorList>
            <person name="Corre E."/>
            <person name="Pelletier E."/>
            <person name="Niang G."/>
            <person name="Scheremetjew M."/>
            <person name="Finn R."/>
            <person name="Kale V."/>
            <person name="Holt S."/>
            <person name="Cochrane G."/>
            <person name="Meng A."/>
            <person name="Brown T."/>
            <person name="Cohen L."/>
        </authorList>
    </citation>
    <scope>NUCLEOTIDE SEQUENCE</scope>
    <source>
        <strain evidence="2">SAG 11-49</strain>
    </source>
</reference>
<dbReference type="EMBL" id="HBFB01033393">
    <property type="protein sequence ID" value="CAD8694541.1"/>
    <property type="molecule type" value="Transcribed_RNA"/>
</dbReference>
<proteinExistence type="predicted"/>
<comment type="subcellular location">
    <subcellularLocation>
        <location evidence="1">Cytoplasm</location>
        <location evidence="1">Cytoskeleton</location>
        <location evidence="1">Cilium axoneme</location>
    </subcellularLocation>
</comment>
<accession>A0A7S0S397</accession>
<evidence type="ECO:0000313" key="2">
    <source>
        <dbReference type="EMBL" id="CAD8694541.1"/>
    </source>
</evidence>
<dbReference type="GO" id="GO:0005930">
    <property type="term" value="C:axoneme"/>
    <property type="evidence" value="ECO:0007669"/>
    <property type="project" value="UniProtKB-SubCell"/>
</dbReference>
<name>A0A7S0S397_9CHLO</name>
<dbReference type="InterPro" id="IPR032675">
    <property type="entry name" value="LRR_dom_sf"/>
</dbReference>
<dbReference type="AlphaFoldDB" id="A0A7S0S397"/>